<protein>
    <submittedName>
        <fullName evidence="2">Uncharacterized protein</fullName>
    </submittedName>
</protein>
<gene>
    <name evidence="2" type="ORF">FKW44_021440</name>
</gene>
<proteinExistence type="predicted"/>
<keyword evidence="3" id="KW-1185">Reference proteome</keyword>
<feature type="compositionally biased region" description="Basic and acidic residues" evidence="1">
    <location>
        <begin position="25"/>
        <end position="37"/>
    </location>
</feature>
<evidence type="ECO:0000256" key="1">
    <source>
        <dbReference type="SAM" id="MobiDB-lite"/>
    </source>
</evidence>
<organism evidence="2 3">
    <name type="scientific">Caligus rogercresseyi</name>
    <name type="common">Sea louse</name>
    <dbReference type="NCBI Taxonomy" id="217165"/>
    <lineage>
        <taxon>Eukaryota</taxon>
        <taxon>Metazoa</taxon>
        <taxon>Ecdysozoa</taxon>
        <taxon>Arthropoda</taxon>
        <taxon>Crustacea</taxon>
        <taxon>Multicrustacea</taxon>
        <taxon>Hexanauplia</taxon>
        <taxon>Copepoda</taxon>
        <taxon>Siphonostomatoida</taxon>
        <taxon>Caligidae</taxon>
        <taxon>Caligus</taxon>
    </lineage>
</organism>
<name>A0A7T8GR99_CALRO</name>
<dbReference type="Proteomes" id="UP000595437">
    <property type="component" value="Chromosome 15"/>
</dbReference>
<dbReference type="EMBL" id="CP045904">
    <property type="protein sequence ID" value="QQP36364.1"/>
    <property type="molecule type" value="Genomic_DNA"/>
</dbReference>
<feature type="compositionally biased region" description="Polar residues" evidence="1">
    <location>
        <begin position="38"/>
        <end position="47"/>
    </location>
</feature>
<sequence>MNQSPGSENNGADSAKLYPESESDIDQHPGDENRDGNSDSGKNQKLTSILEPKTTREMLLLCNSI</sequence>
<reference evidence="3" key="1">
    <citation type="submission" date="2021-01" db="EMBL/GenBank/DDBJ databases">
        <title>Caligus Genome Assembly.</title>
        <authorList>
            <person name="Gallardo-Escarate C."/>
        </authorList>
    </citation>
    <scope>NUCLEOTIDE SEQUENCE [LARGE SCALE GENOMIC DNA]</scope>
</reference>
<evidence type="ECO:0000313" key="2">
    <source>
        <dbReference type="EMBL" id="QQP36364.1"/>
    </source>
</evidence>
<dbReference type="AlphaFoldDB" id="A0A7T8GR99"/>
<evidence type="ECO:0000313" key="3">
    <source>
        <dbReference type="Proteomes" id="UP000595437"/>
    </source>
</evidence>
<accession>A0A7T8GR99</accession>
<feature type="region of interest" description="Disordered" evidence="1">
    <location>
        <begin position="1"/>
        <end position="54"/>
    </location>
</feature>
<feature type="compositionally biased region" description="Polar residues" evidence="1">
    <location>
        <begin position="1"/>
        <end position="12"/>
    </location>
</feature>